<dbReference type="PROSITE" id="PS50160">
    <property type="entry name" value="DNA_LIGASE_A3"/>
    <property type="match status" value="1"/>
</dbReference>
<keyword evidence="7" id="KW-0479">Metal-binding</keyword>
<dbReference type="NCBIfam" id="NF007211">
    <property type="entry name" value="PRK09633.1"/>
    <property type="match status" value="1"/>
</dbReference>
<evidence type="ECO:0000256" key="5">
    <source>
        <dbReference type="ARBA" id="ARBA00022695"/>
    </source>
</evidence>
<organism evidence="24 25">
    <name type="scientific">Salinibacillus aidingensis</name>
    <dbReference type="NCBI Taxonomy" id="237684"/>
    <lineage>
        <taxon>Bacteria</taxon>
        <taxon>Bacillati</taxon>
        <taxon>Bacillota</taxon>
        <taxon>Bacilli</taxon>
        <taxon>Bacillales</taxon>
        <taxon>Bacillaceae</taxon>
        <taxon>Salinibacillus</taxon>
    </lineage>
</organism>
<dbReference type="InterPro" id="IPR012310">
    <property type="entry name" value="DNA_ligase_ATP-dep_cent"/>
</dbReference>
<dbReference type="NCBIfam" id="TIGR02779">
    <property type="entry name" value="NHEJ_ligase_lig"/>
    <property type="match status" value="1"/>
</dbReference>
<name>A0ABN1BB40_9BACI</name>
<evidence type="ECO:0000256" key="14">
    <source>
        <dbReference type="ARBA" id="ARBA00023125"/>
    </source>
</evidence>
<dbReference type="InterPro" id="IPR014145">
    <property type="entry name" value="LigD_pol_dom"/>
</dbReference>
<comment type="similarity">
    <text evidence="22">In the N-terminal section; belongs to the LigD polymerase family.</text>
</comment>
<dbReference type="NCBIfam" id="TIGR02776">
    <property type="entry name" value="NHEJ_ligase_prk"/>
    <property type="match status" value="1"/>
</dbReference>
<dbReference type="InterPro" id="IPR052171">
    <property type="entry name" value="NHEJ_LigD"/>
</dbReference>
<comment type="catalytic activity">
    <reaction evidence="20">
        <text>ATP + (deoxyribonucleotide)n-3'-hydroxyl + 5'-phospho-(deoxyribonucleotide)m = (deoxyribonucleotide)n+m + AMP + diphosphate.</text>
        <dbReference type="EC" id="6.5.1.1"/>
    </reaction>
</comment>
<dbReference type="Pfam" id="PF01068">
    <property type="entry name" value="DNA_ligase_A_M"/>
    <property type="match status" value="1"/>
</dbReference>
<dbReference type="Proteomes" id="UP001500880">
    <property type="component" value="Unassembled WGS sequence"/>
</dbReference>
<dbReference type="Gene3D" id="3.90.920.10">
    <property type="entry name" value="DNA primase, PRIM domain"/>
    <property type="match status" value="1"/>
</dbReference>
<dbReference type="PANTHER" id="PTHR42705">
    <property type="entry name" value="BIFUNCTIONAL NON-HOMOLOGOUS END JOINING PROTEIN LIGD"/>
    <property type="match status" value="1"/>
</dbReference>
<dbReference type="CDD" id="cd07906">
    <property type="entry name" value="Adenylation_DNA_ligase_LigD_LigC"/>
    <property type="match status" value="1"/>
</dbReference>
<evidence type="ECO:0000256" key="6">
    <source>
        <dbReference type="ARBA" id="ARBA00022722"/>
    </source>
</evidence>
<feature type="domain" description="ATP-dependent DNA ligase family profile" evidence="23">
    <location>
        <begin position="107"/>
        <end position="206"/>
    </location>
</feature>
<dbReference type="NCBIfam" id="TIGR02778">
    <property type="entry name" value="ligD_pol"/>
    <property type="match status" value="1"/>
</dbReference>
<evidence type="ECO:0000256" key="20">
    <source>
        <dbReference type="ARBA" id="ARBA00034003"/>
    </source>
</evidence>
<evidence type="ECO:0000256" key="13">
    <source>
        <dbReference type="ARBA" id="ARBA00022932"/>
    </source>
</evidence>
<keyword evidence="25" id="KW-1185">Reference proteome</keyword>
<evidence type="ECO:0000256" key="7">
    <source>
        <dbReference type="ARBA" id="ARBA00022723"/>
    </source>
</evidence>
<dbReference type="InterPro" id="IPR014143">
    <property type="entry name" value="NHEJ_ligase_prk"/>
</dbReference>
<dbReference type="PROSITE" id="PS00333">
    <property type="entry name" value="DNA_LIGASE_A2"/>
    <property type="match status" value="1"/>
</dbReference>
<comment type="caution">
    <text evidence="24">The sequence shown here is derived from an EMBL/GenBank/DDBJ whole genome shotgun (WGS) entry which is preliminary data.</text>
</comment>
<evidence type="ECO:0000256" key="16">
    <source>
        <dbReference type="ARBA" id="ARBA00023204"/>
    </source>
</evidence>
<comment type="cofactor">
    <cofactor evidence="1">
        <name>Mn(2+)</name>
        <dbReference type="ChEBI" id="CHEBI:29035"/>
    </cofactor>
</comment>
<evidence type="ECO:0000256" key="4">
    <source>
        <dbReference type="ARBA" id="ARBA00022679"/>
    </source>
</evidence>
<evidence type="ECO:0000256" key="17">
    <source>
        <dbReference type="ARBA" id="ARBA00023211"/>
    </source>
</evidence>
<keyword evidence="9" id="KW-0227">DNA damage</keyword>
<dbReference type="RefSeq" id="WP_343840603.1">
    <property type="nucleotide sequence ID" value="NZ_BAAADO010000004.1"/>
</dbReference>
<keyword evidence="12" id="KW-0067">ATP-binding</keyword>
<keyword evidence="18" id="KW-0511">Multifunctional enzyme</keyword>
<keyword evidence="6" id="KW-0540">Nuclease</keyword>
<evidence type="ECO:0000256" key="15">
    <source>
        <dbReference type="ARBA" id="ARBA00023172"/>
    </source>
</evidence>
<evidence type="ECO:0000256" key="10">
    <source>
        <dbReference type="ARBA" id="ARBA00022801"/>
    </source>
</evidence>
<dbReference type="SUPFAM" id="SSF56091">
    <property type="entry name" value="DNA ligase/mRNA capping enzyme, catalytic domain"/>
    <property type="match status" value="1"/>
</dbReference>
<evidence type="ECO:0000256" key="2">
    <source>
        <dbReference type="ARBA" id="ARBA00012727"/>
    </source>
</evidence>
<dbReference type="InterPro" id="IPR016059">
    <property type="entry name" value="DNA_ligase_ATP-dep_CS"/>
</dbReference>
<evidence type="ECO:0000256" key="21">
    <source>
        <dbReference type="ARBA" id="ARBA00049981"/>
    </source>
</evidence>
<evidence type="ECO:0000256" key="11">
    <source>
        <dbReference type="ARBA" id="ARBA00022839"/>
    </source>
</evidence>
<evidence type="ECO:0000259" key="23">
    <source>
        <dbReference type="PROSITE" id="PS50160"/>
    </source>
</evidence>
<evidence type="ECO:0000256" key="18">
    <source>
        <dbReference type="ARBA" id="ARBA00023268"/>
    </source>
</evidence>
<sequence length="606" mass="70351">MWKPMLPTLADEIPEGKEWVYEVKYDGFRAALDWTEEGARLVSRNGKDLTKHFPEIMTFLQSQQKTIEPYLPLHLDGEVVILKTPMHADFGLLQQRGRTKKEEKIQEHARNHPAQFLCFDGLQIGTQKLQHLSYLERKEKLRQLFSSLGWSLNISFIHPVSLIPYYKDKHALWKQLTLEYGEGIVAKQKHQTYQMGKRVTHWLKIKNWRKVAGFITEYDPENDYFTASIYHENEIEALGVVKHGFSEEAFTTLTKLMTEKGDKRNGIFHLPPAVCVQMNCLEAEDGQLREPNFDQFRFDLSPEECTASKKELDLAMLPEKVEITNPDKPLWPKPGFLKLDHLMYLRNMAPYMLPFLEQKKLTLIRYPHGVGDESFFQKHRPDHAPDFVGVYQEGDEEFILCHTVEALIWIGNQGTLEFHIPFQKTEESYPDEIVFDLDPPSRKEFYLAVKAAKLLKTICDQLDLYAFVKTSGNKGLQVHLPLPEKALTYEETRAFTEAAAQLLVQKHPDDFTMERLKKNRGNRLYVDYVQHAEGKTIIAPYSPRSTEEGTVATPLYWEEVHEGLDPAQFTIKTVQQRILKAGSPMIKYKEIRDQQTFTKLKALINH</sequence>
<keyword evidence="5" id="KW-0548">Nucleotidyltransferase</keyword>
<dbReference type="PROSITE" id="PS00697">
    <property type="entry name" value="DNA_LIGASE_A1"/>
    <property type="match status" value="1"/>
</dbReference>
<keyword evidence="3 24" id="KW-0436">Ligase</keyword>
<evidence type="ECO:0000313" key="24">
    <source>
        <dbReference type="EMBL" id="GAA0494051.1"/>
    </source>
</evidence>
<keyword evidence="14" id="KW-0238">DNA-binding</keyword>
<dbReference type="PANTHER" id="PTHR42705:SF2">
    <property type="entry name" value="BIFUNCTIONAL NON-HOMOLOGOUS END JOINING PROTEIN LIGD"/>
    <property type="match status" value="1"/>
</dbReference>
<keyword evidence="15" id="KW-0233">DNA recombination</keyword>
<evidence type="ECO:0000256" key="1">
    <source>
        <dbReference type="ARBA" id="ARBA00001936"/>
    </source>
</evidence>
<keyword evidence="4" id="KW-0808">Transferase</keyword>
<dbReference type="Pfam" id="PF21686">
    <property type="entry name" value="LigD_Prim-Pol"/>
    <property type="match status" value="1"/>
</dbReference>
<evidence type="ECO:0000256" key="12">
    <source>
        <dbReference type="ARBA" id="ARBA00022840"/>
    </source>
</evidence>
<dbReference type="GO" id="GO:0016874">
    <property type="term" value="F:ligase activity"/>
    <property type="evidence" value="ECO:0007669"/>
    <property type="project" value="UniProtKB-KW"/>
</dbReference>
<keyword evidence="13" id="KW-0239">DNA-directed DNA polymerase</keyword>
<dbReference type="InterPro" id="IPR014146">
    <property type="entry name" value="LigD_ligase_dom"/>
</dbReference>
<evidence type="ECO:0000256" key="19">
    <source>
        <dbReference type="ARBA" id="ARBA00029943"/>
    </source>
</evidence>
<dbReference type="EC" id="6.5.1.1" evidence="2"/>
<keyword evidence="17" id="KW-0464">Manganese</keyword>
<keyword evidence="16" id="KW-0234">DNA repair</keyword>
<gene>
    <name evidence="24" type="ORF">GCM10008986_20710</name>
</gene>
<dbReference type="Gene3D" id="3.30.470.30">
    <property type="entry name" value="DNA ligase/mRNA capping enzyme"/>
    <property type="match status" value="1"/>
</dbReference>
<proteinExistence type="inferred from homology"/>
<comment type="similarity">
    <text evidence="21">In the C-terminal section; belongs to the ATP-dependent DNA ligase family.</text>
</comment>
<reference evidence="24 25" key="1">
    <citation type="journal article" date="2019" name="Int. J. Syst. Evol. Microbiol.">
        <title>The Global Catalogue of Microorganisms (GCM) 10K type strain sequencing project: providing services to taxonomists for standard genome sequencing and annotation.</title>
        <authorList>
            <consortium name="The Broad Institute Genomics Platform"/>
            <consortium name="The Broad Institute Genome Sequencing Center for Infectious Disease"/>
            <person name="Wu L."/>
            <person name="Ma J."/>
        </authorList>
    </citation>
    <scope>NUCLEOTIDE SEQUENCE [LARGE SCALE GENOMIC DNA]</scope>
    <source>
        <strain evidence="24 25">JCM 12389</strain>
    </source>
</reference>
<evidence type="ECO:0000256" key="9">
    <source>
        <dbReference type="ARBA" id="ARBA00022763"/>
    </source>
</evidence>
<keyword evidence="11" id="KW-0269">Exonuclease</keyword>
<dbReference type="EMBL" id="BAAADO010000004">
    <property type="protein sequence ID" value="GAA0494051.1"/>
    <property type="molecule type" value="Genomic_DNA"/>
</dbReference>
<evidence type="ECO:0000256" key="3">
    <source>
        <dbReference type="ARBA" id="ARBA00022598"/>
    </source>
</evidence>
<protein>
    <recommendedName>
        <fullName evidence="2">DNA ligase (ATP)</fullName>
        <ecNumber evidence="2">6.5.1.1</ecNumber>
    </recommendedName>
    <alternativeName>
        <fullName evidence="19">NHEJ DNA polymerase</fullName>
    </alternativeName>
</protein>
<evidence type="ECO:0000256" key="22">
    <source>
        <dbReference type="ARBA" id="ARBA00049990"/>
    </source>
</evidence>
<evidence type="ECO:0000313" key="25">
    <source>
        <dbReference type="Proteomes" id="UP001500880"/>
    </source>
</evidence>
<keyword evidence="10" id="KW-0378">Hydrolase</keyword>
<keyword evidence="8" id="KW-0547">Nucleotide-binding</keyword>
<accession>A0ABN1BB40</accession>
<evidence type="ECO:0000256" key="8">
    <source>
        <dbReference type="ARBA" id="ARBA00022741"/>
    </source>
</evidence>